<dbReference type="NCBIfam" id="TIGR02235">
    <property type="entry name" value="menA_cyano-plnt"/>
    <property type="match status" value="1"/>
</dbReference>
<reference evidence="7" key="1">
    <citation type="submission" date="2021-01" db="UniProtKB">
        <authorList>
            <consortium name="EnsemblPlants"/>
        </authorList>
    </citation>
    <scope>IDENTIFICATION</scope>
</reference>
<comment type="subcellular location">
    <subcellularLocation>
        <location evidence="1">Membrane</location>
        <topology evidence="1">Multi-pass membrane protein</topology>
    </subcellularLocation>
</comment>
<dbReference type="PANTHER" id="PTHR13929">
    <property type="entry name" value="1,4-DIHYDROXY-2-NAPHTHOATE OCTAPRENYLTRANSFERASE"/>
    <property type="match status" value="1"/>
</dbReference>
<feature type="transmembrane region" description="Helical" evidence="6">
    <location>
        <begin position="368"/>
        <end position="389"/>
    </location>
</feature>
<dbReference type="GO" id="GO:0010236">
    <property type="term" value="P:plastoquinone biosynthetic process"/>
    <property type="evidence" value="ECO:0007669"/>
    <property type="project" value="EnsemblPlants"/>
</dbReference>
<keyword evidence="3 6" id="KW-0812">Transmembrane</keyword>
<proteinExistence type="inferred from homology"/>
<dbReference type="AlphaFoldDB" id="A0A7N1A6N6"/>
<dbReference type="GO" id="GO:0016020">
    <property type="term" value="C:membrane"/>
    <property type="evidence" value="ECO:0007669"/>
    <property type="project" value="UniProtKB-SubCell"/>
</dbReference>
<sequence>MADLLCGLSPVGSGLKTLNEYLLNHNPTPRQRSGSISWLAVWKSSGLIHDARRALVRTRGGDFRVGKSEQDLVKRRAESESSSADLDMRQDQEVSRATLIWRAIKLPIYSVALIPLTVGSAAAYYQTGAFSTRRYIMLLISSVFVITWLNLSNDVYDFDTGADKDKKESVVNLVGSRTWTAVAAYSLLVLGFLGLTRASLEARNTRSIALLISAIACGYIYQCPPFRLSYQGLGEPLCFAAFGPFATTAFYLMQSGAREIPITSTILAASLLVGLTTTLILFCSHFHQVEGDEAVGKLSPLVRLGTKTGAQVVKAAVVGLYSSLAALGLLKALPLCSIIFCVLTLPVGKMVLNYVEENHEDQGKIFMAKYYCVRLHTIFGLALAAGLTVSKQVSGKQFPGLS</sequence>
<dbReference type="GO" id="GO:0009507">
    <property type="term" value="C:chloroplast"/>
    <property type="evidence" value="ECO:0007669"/>
    <property type="project" value="EnsemblPlants"/>
</dbReference>
<feature type="transmembrane region" description="Helical" evidence="6">
    <location>
        <begin position="208"/>
        <end position="227"/>
    </location>
</feature>
<accession>A0A7N1A6N6</accession>
<dbReference type="PANTHER" id="PTHR13929:SF0">
    <property type="entry name" value="UBIA PRENYLTRANSFERASE DOMAIN-CONTAINING PROTEIN 1"/>
    <property type="match status" value="1"/>
</dbReference>
<feature type="transmembrane region" description="Helical" evidence="6">
    <location>
        <begin position="233"/>
        <end position="253"/>
    </location>
</feature>
<feature type="transmembrane region" description="Helical" evidence="6">
    <location>
        <begin position="176"/>
        <end position="196"/>
    </location>
</feature>
<dbReference type="InterPro" id="IPR000537">
    <property type="entry name" value="UbiA_prenyltransferase"/>
</dbReference>
<evidence type="ECO:0000256" key="2">
    <source>
        <dbReference type="ARBA" id="ARBA00022679"/>
    </source>
</evidence>
<dbReference type="GO" id="GO:0042372">
    <property type="term" value="P:phylloquinone biosynthetic process"/>
    <property type="evidence" value="ECO:0007669"/>
    <property type="project" value="EnsemblPlants"/>
</dbReference>
<organism evidence="7 8">
    <name type="scientific">Kalanchoe fedtschenkoi</name>
    <name type="common">Lavender scallops</name>
    <name type="synonym">South American air plant</name>
    <dbReference type="NCBI Taxonomy" id="63787"/>
    <lineage>
        <taxon>Eukaryota</taxon>
        <taxon>Viridiplantae</taxon>
        <taxon>Streptophyta</taxon>
        <taxon>Embryophyta</taxon>
        <taxon>Tracheophyta</taxon>
        <taxon>Spermatophyta</taxon>
        <taxon>Magnoliopsida</taxon>
        <taxon>eudicotyledons</taxon>
        <taxon>Gunneridae</taxon>
        <taxon>Pentapetalae</taxon>
        <taxon>Saxifragales</taxon>
        <taxon>Crassulaceae</taxon>
        <taxon>Kalanchoe</taxon>
    </lineage>
</organism>
<dbReference type="HAMAP" id="MF_01938">
    <property type="entry name" value="MenA_2"/>
    <property type="match status" value="1"/>
</dbReference>
<dbReference type="GO" id="GO:0004659">
    <property type="term" value="F:prenyltransferase activity"/>
    <property type="evidence" value="ECO:0007669"/>
    <property type="project" value="InterPro"/>
</dbReference>
<dbReference type="CDD" id="cd13962">
    <property type="entry name" value="PT_UbiA_UBIAD1"/>
    <property type="match status" value="1"/>
</dbReference>
<evidence type="ECO:0000256" key="6">
    <source>
        <dbReference type="SAM" id="Phobius"/>
    </source>
</evidence>
<feature type="transmembrane region" description="Helical" evidence="6">
    <location>
        <begin position="137"/>
        <end position="156"/>
    </location>
</feature>
<evidence type="ECO:0000256" key="5">
    <source>
        <dbReference type="ARBA" id="ARBA00023136"/>
    </source>
</evidence>
<dbReference type="InterPro" id="IPR026046">
    <property type="entry name" value="UBIAD1"/>
</dbReference>
<dbReference type="InterPro" id="IPR011937">
    <property type="entry name" value="DHNA_phytyltransferase_MenA"/>
</dbReference>
<feature type="transmembrane region" description="Helical" evidence="6">
    <location>
        <begin position="265"/>
        <end position="287"/>
    </location>
</feature>
<dbReference type="OMA" id="RGFFMCK"/>
<protein>
    <submittedName>
        <fullName evidence="7">Uncharacterized protein</fullName>
    </submittedName>
</protein>
<dbReference type="EnsemblPlants" id="Kaladp0607s0038.1.v1.1">
    <property type="protein sequence ID" value="Kaladp0607s0038.1.v1.1"/>
    <property type="gene ID" value="Kaladp0607s0038.v1.1"/>
</dbReference>
<dbReference type="Proteomes" id="UP000594263">
    <property type="component" value="Unplaced"/>
</dbReference>
<evidence type="ECO:0000256" key="1">
    <source>
        <dbReference type="ARBA" id="ARBA00004141"/>
    </source>
</evidence>
<keyword evidence="8" id="KW-1185">Reference proteome</keyword>
<evidence type="ECO:0000313" key="8">
    <source>
        <dbReference type="Proteomes" id="UP000594263"/>
    </source>
</evidence>
<dbReference type="Pfam" id="PF01040">
    <property type="entry name" value="UbiA"/>
    <property type="match status" value="1"/>
</dbReference>
<evidence type="ECO:0000256" key="4">
    <source>
        <dbReference type="ARBA" id="ARBA00022989"/>
    </source>
</evidence>
<dbReference type="Gramene" id="Kaladp0607s0038.1.v1.1">
    <property type="protein sequence ID" value="Kaladp0607s0038.1.v1.1"/>
    <property type="gene ID" value="Kaladp0607s0038.v1.1"/>
</dbReference>
<keyword evidence="2" id="KW-0808">Transferase</keyword>
<evidence type="ECO:0000313" key="7">
    <source>
        <dbReference type="EnsemblPlants" id="Kaladp0607s0038.1.v1.1"/>
    </source>
</evidence>
<feature type="transmembrane region" description="Helical" evidence="6">
    <location>
        <begin position="106"/>
        <end position="125"/>
    </location>
</feature>
<keyword evidence="4 6" id="KW-1133">Transmembrane helix</keyword>
<dbReference type="GO" id="GO:0009772">
    <property type="term" value="P:photosynthetic electron transport in photosystem II"/>
    <property type="evidence" value="ECO:0007669"/>
    <property type="project" value="EnsemblPlants"/>
</dbReference>
<feature type="transmembrane region" description="Helical" evidence="6">
    <location>
        <begin position="324"/>
        <end position="347"/>
    </location>
</feature>
<evidence type="ECO:0000256" key="3">
    <source>
        <dbReference type="ARBA" id="ARBA00022692"/>
    </source>
</evidence>
<keyword evidence="5 6" id="KW-0472">Membrane</keyword>
<name>A0A7N1A6N6_KALFE</name>